<name>W3WXW3_PESFW</name>
<keyword evidence="2" id="KW-0472">Membrane</keyword>
<dbReference type="STRING" id="1229662.W3WXW3"/>
<proteinExistence type="predicted"/>
<keyword evidence="4" id="KW-1185">Reference proteome</keyword>
<organism evidence="3 4">
    <name type="scientific">Pestalotiopsis fici (strain W106-1 / CGMCC3.15140)</name>
    <dbReference type="NCBI Taxonomy" id="1229662"/>
    <lineage>
        <taxon>Eukaryota</taxon>
        <taxon>Fungi</taxon>
        <taxon>Dikarya</taxon>
        <taxon>Ascomycota</taxon>
        <taxon>Pezizomycotina</taxon>
        <taxon>Sordariomycetes</taxon>
        <taxon>Xylariomycetidae</taxon>
        <taxon>Amphisphaeriales</taxon>
        <taxon>Sporocadaceae</taxon>
        <taxon>Pestalotiopsis</taxon>
    </lineage>
</organism>
<gene>
    <name evidence="3" type="ORF">PFICI_10696</name>
</gene>
<feature type="transmembrane region" description="Helical" evidence="2">
    <location>
        <begin position="484"/>
        <end position="505"/>
    </location>
</feature>
<dbReference type="GeneID" id="19275709"/>
<dbReference type="InParanoid" id="W3WXW3"/>
<keyword evidence="2" id="KW-0812">Transmembrane</keyword>
<dbReference type="EMBL" id="KI912115">
    <property type="protein sequence ID" value="ETS78634.1"/>
    <property type="molecule type" value="Genomic_DNA"/>
</dbReference>
<feature type="region of interest" description="Disordered" evidence="1">
    <location>
        <begin position="1"/>
        <end position="44"/>
    </location>
</feature>
<reference evidence="4" key="1">
    <citation type="journal article" date="2015" name="BMC Genomics">
        <title>Genomic and transcriptomic analysis of the endophytic fungus Pestalotiopsis fici reveals its lifestyle and high potential for synthesis of natural products.</title>
        <authorList>
            <person name="Wang X."/>
            <person name="Zhang X."/>
            <person name="Liu L."/>
            <person name="Xiang M."/>
            <person name="Wang W."/>
            <person name="Sun X."/>
            <person name="Che Y."/>
            <person name="Guo L."/>
            <person name="Liu G."/>
            <person name="Guo L."/>
            <person name="Wang C."/>
            <person name="Yin W.B."/>
            <person name="Stadler M."/>
            <person name="Zhang X."/>
            <person name="Liu X."/>
        </authorList>
    </citation>
    <scope>NUCLEOTIDE SEQUENCE [LARGE SCALE GENOMIC DNA]</scope>
    <source>
        <strain evidence="4">W106-1 / CGMCC3.15140</strain>
    </source>
</reference>
<evidence type="ECO:0000313" key="4">
    <source>
        <dbReference type="Proteomes" id="UP000030651"/>
    </source>
</evidence>
<dbReference type="RefSeq" id="XP_007837468.1">
    <property type="nucleotide sequence ID" value="XM_007839277.1"/>
</dbReference>
<dbReference type="OrthoDB" id="4582561at2759"/>
<accession>W3WXW3</accession>
<dbReference type="eggNOG" id="ENOG502T0A1">
    <property type="taxonomic scope" value="Eukaryota"/>
</dbReference>
<evidence type="ECO:0000256" key="1">
    <source>
        <dbReference type="SAM" id="MobiDB-lite"/>
    </source>
</evidence>
<feature type="compositionally biased region" description="Polar residues" evidence="1">
    <location>
        <begin position="23"/>
        <end position="44"/>
    </location>
</feature>
<evidence type="ECO:0000313" key="3">
    <source>
        <dbReference type="EMBL" id="ETS78634.1"/>
    </source>
</evidence>
<protein>
    <submittedName>
        <fullName evidence="3">Uncharacterized protein</fullName>
    </submittedName>
</protein>
<feature type="transmembrane region" description="Helical" evidence="2">
    <location>
        <begin position="408"/>
        <end position="424"/>
    </location>
</feature>
<dbReference type="HOGENOM" id="CLU_427057_0_0_1"/>
<dbReference type="Proteomes" id="UP000030651">
    <property type="component" value="Unassembled WGS sequence"/>
</dbReference>
<keyword evidence="2" id="KW-1133">Transmembrane helix</keyword>
<dbReference type="AlphaFoldDB" id="W3WXW3"/>
<sequence>MGPVYQRLRDGGKRGKGSPAPGVSQSDGEVGQSTHTPNKKNQTVAGHLTEALDDTLDDDSLTLGAYPGNRRVYTRGDGRNNTLEIFTGTVDLWKDYVGTQSTEGFFWALRDVMSAFDDTSENATPRIVLYITNLTRLDCTDPSVLFASIPTIWDCLTLAAVSLYTNESDTSMDQVPHLIEYTDQLGVDMLRFQPRKVLTSALSCVNAACSNANCTIPFPSLDPTLNASQTVHDAWLSLHSVCDNTEKWVANPDIIGPGVLISYMSQVIMGVLSWAIFALCSLAAVVIKADKLNSRFPSSFPPSPRVSRWLATLSRTAGKFHETFLQANPIAILQMSVVEFQEAQCFFVMATQFAIFMARRKFSSNFSSNTSGFGFFQDENSATLLAVCGVLPMVLTQATLARCGRNPIFTLVLSSATLGLSFAARKVTAPFSDFESVSSDQLFQIFDGVNQILECGGRTSPRTFCGTIQDAQKYLPSGGAIYDYNFFTGLWIYLILLFILLNLWAERLRQVDMISSALTTWISGGLNRLIRPISIVIAWMKFLLELVIAAMALLGFKIQVELFGFTVTTSSWGIGQFVAAVIFAPVIYKWIFYTLFRIKPELPVSQQNRSAGANDENVFLISAAPQVPMEQMSRPYTRGTI</sequence>
<feature type="transmembrane region" description="Helical" evidence="2">
    <location>
        <begin position="533"/>
        <end position="554"/>
    </location>
</feature>
<feature type="transmembrane region" description="Helical" evidence="2">
    <location>
        <begin position="574"/>
        <end position="596"/>
    </location>
</feature>
<dbReference type="KEGG" id="pfy:PFICI_10696"/>
<feature type="transmembrane region" description="Helical" evidence="2">
    <location>
        <begin position="267"/>
        <end position="287"/>
    </location>
</feature>
<evidence type="ECO:0000256" key="2">
    <source>
        <dbReference type="SAM" id="Phobius"/>
    </source>
</evidence>